<keyword evidence="2" id="KW-0472">Membrane</keyword>
<keyword evidence="2" id="KW-0812">Transmembrane</keyword>
<dbReference type="eggNOG" id="ENOG502S04M">
    <property type="taxonomic scope" value="Eukaryota"/>
</dbReference>
<dbReference type="Proteomes" id="UP000015241">
    <property type="component" value="Unassembled WGS sequence"/>
</dbReference>
<proteinExistence type="predicted"/>
<evidence type="ECO:0000313" key="3">
    <source>
        <dbReference type="EMBL" id="EPT03392.1"/>
    </source>
</evidence>
<feature type="region of interest" description="Disordered" evidence="1">
    <location>
        <begin position="1"/>
        <end position="95"/>
    </location>
</feature>
<name>S8EEF5_FOMSC</name>
<gene>
    <name evidence="3" type="ORF">FOMPIDRAFT_74636</name>
</gene>
<sequence length="569" mass="63810">MPPRQRPPSNIFVSSRSDRLNTPNRILTPRTPHSRNGLAEEGYTEVELDELPEYEEEDPHSRSRQHTPPSTSPGSDSTAFPPGYRSAGDDQEILGPKTRICPTPLMFAERLIFLSAWFFVIGVFALFYMSFKRDMEEDPFGLVISYRQYYIFPLTGAQYTHECEKISWYKEGLDYWDMPLSGPLDVTHHDRRLYAQGRSSICSSTVTYQLDGQASVATDLALMAQVAALARERNSTFFVDDTYWTRGRWVDYFEDVSKFFPSPEPGCRKPPSEELVACPRTSRHWIVNSHTARYHLNEKFSERYENGAAQGISRRRVIYDRAAWAFEGIIRPDKHMSALIRAARSEIASILSLPYERHTQYEPYIGLQLIDPRAHAASPNASIPTLRGYAQAVHDTWARLYPNIPIPTYGGAGADHFPAPPVAYVATGSPEALRAYVAAFPPATATFGLDLSTNPELRGLAPEHAYDDAKFKEVPIGERVGLTRGVIVDLAVFGGLWEEDGFVVPGATICVAGSSACELAAVGLGWERAFALDDSRQQHIDYHSRRWVPLGSQAVEWTGFQLPVHTDIV</sequence>
<accession>S8EEF5</accession>
<dbReference type="OrthoDB" id="2392789at2759"/>
<dbReference type="HOGENOM" id="CLU_034210_0_0_1"/>
<reference evidence="3 4" key="1">
    <citation type="journal article" date="2012" name="Science">
        <title>The Paleozoic origin of enzymatic lignin decomposition reconstructed from 31 fungal genomes.</title>
        <authorList>
            <person name="Floudas D."/>
            <person name="Binder M."/>
            <person name="Riley R."/>
            <person name="Barry K."/>
            <person name="Blanchette R.A."/>
            <person name="Henrissat B."/>
            <person name="Martinez A.T."/>
            <person name="Otillar R."/>
            <person name="Spatafora J.W."/>
            <person name="Yadav J.S."/>
            <person name="Aerts A."/>
            <person name="Benoit I."/>
            <person name="Boyd A."/>
            <person name="Carlson A."/>
            <person name="Copeland A."/>
            <person name="Coutinho P.M."/>
            <person name="de Vries R.P."/>
            <person name="Ferreira P."/>
            <person name="Findley K."/>
            <person name="Foster B."/>
            <person name="Gaskell J."/>
            <person name="Glotzer D."/>
            <person name="Gorecki P."/>
            <person name="Heitman J."/>
            <person name="Hesse C."/>
            <person name="Hori C."/>
            <person name="Igarashi K."/>
            <person name="Jurgens J.A."/>
            <person name="Kallen N."/>
            <person name="Kersten P."/>
            <person name="Kohler A."/>
            <person name="Kuees U."/>
            <person name="Kumar T.K.A."/>
            <person name="Kuo A."/>
            <person name="LaButti K."/>
            <person name="Larrondo L.F."/>
            <person name="Lindquist E."/>
            <person name="Ling A."/>
            <person name="Lombard V."/>
            <person name="Lucas S."/>
            <person name="Lundell T."/>
            <person name="Martin R."/>
            <person name="McLaughlin D.J."/>
            <person name="Morgenstern I."/>
            <person name="Morin E."/>
            <person name="Murat C."/>
            <person name="Nagy L.G."/>
            <person name="Nolan M."/>
            <person name="Ohm R.A."/>
            <person name="Patyshakuliyeva A."/>
            <person name="Rokas A."/>
            <person name="Ruiz-Duenas F.J."/>
            <person name="Sabat G."/>
            <person name="Salamov A."/>
            <person name="Samejima M."/>
            <person name="Schmutz J."/>
            <person name="Slot J.C."/>
            <person name="St John F."/>
            <person name="Stenlid J."/>
            <person name="Sun H."/>
            <person name="Sun S."/>
            <person name="Syed K."/>
            <person name="Tsang A."/>
            <person name="Wiebenga A."/>
            <person name="Young D."/>
            <person name="Pisabarro A."/>
            <person name="Eastwood D.C."/>
            <person name="Martin F."/>
            <person name="Cullen D."/>
            <person name="Grigoriev I.V."/>
            <person name="Hibbett D.S."/>
        </authorList>
    </citation>
    <scope>NUCLEOTIDE SEQUENCE</scope>
    <source>
        <strain evidence="4">FP-58527</strain>
    </source>
</reference>
<keyword evidence="2" id="KW-1133">Transmembrane helix</keyword>
<organism evidence="3 4">
    <name type="scientific">Fomitopsis schrenkii</name>
    <name type="common">Brown rot fungus</name>
    <dbReference type="NCBI Taxonomy" id="2126942"/>
    <lineage>
        <taxon>Eukaryota</taxon>
        <taxon>Fungi</taxon>
        <taxon>Dikarya</taxon>
        <taxon>Basidiomycota</taxon>
        <taxon>Agaricomycotina</taxon>
        <taxon>Agaricomycetes</taxon>
        <taxon>Polyporales</taxon>
        <taxon>Fomitopsis</taxon>
    </lineage>
</organism>
<evidence type="ECO:0000256" key="1">
    <source>
        <dbReference type="SAM" id="MobiDB-lite"/>
    </source>
</evidence>
<evidence type="ECO:0000313" key="4">
    <source>
        <dbReference type="Proteomes" id="UP000015241"/>
    </source>
</evidence>
<protein>
    <submittedName>
        <fullName evidence="3">Uncharacterized protein</fullName>
    </submittedName>
</protein>
<feature type="compositionally biased region" description="Polar residues" evidence="1">
    <location>
        <begin position="7"/>
        <end position="25"/>
    </location>
</feature>
<dbReference type="EMBL" id="KE504130">
    <property type="protein sequence ID" value="EPT03392.1"/>
    <property type="molecule type" value="Genomic_DNA"/>
</dbReference>
<evidence type="ECO:0000256" key="2">
    <source>
        <dbReference type="SAM" id="Phobius"/>
    </source>
</evidence>
<feature type="compositionally biased region" description="Acidic residues" evidence="1">
    <location>
        <begin position="42"/>
        <end position="58"/>
    </location>
</feature>
<feature type="transmembrane region" description="Helical" evidence="2">
    <location>
        <begin position="111"/>
        <end position="131"/>
    </location>
</feature>
<keyword evidence="4" id="KW-1185">Reference proteome</keyword>
<dbReference type="InParanoid" id="S8EEF5"/>
<dbReference type="AlphaFoldDB" id="S8EEF5"/>
<feature type="compositionally biased region" description="Low complexity" evidence="1">
    <location>
        <begin position="67"/>
        <end position="78"/>
    </location>
</feature>